<dbReference type="PROSITE" id="PS00681">
    <property type="entry name" value="CHAPERONINS_CPN10"/>
    <property type="match status" value="1"/>
</dbReference>
<dbReference type="NCBIfam" id="NF001531">
    <property type="entry name" value="PRK00364.2-2"/>
    <property type="match status" value="1"/>
</dbReference>
<proteinExistence type="inferred from homology"/>
<dbReference type="CDD" id="cd00320">
    <property type="entry name" value="cpn10"/>
    <property type="match status" value="1"/>
</dbReference>
<dbReference type="InterPro" id="IPR037124">
    <property type="entry name" value="Chaperonin_GroES_sf"/>
</dbReference>
<dbReference type="NCBIfam" id="NF001530">
    <property type="entry name" value="PRK00364.1-6"/>
    <property type="match status" value="1"/>
</dbReference>
<comment type="subcellular location">
    <subcellularLocation>
        <location evidence="3">Cytoplasm</location>
    </subcellularLocation>
</comment>
<dbReference type="InterPro" id="IPR018369">
    <property type="entry name" value="Chaprnonin_Cpn10_CS"/>
</dbReference>
<comment type="subunit">
    <text evidence="3">Heptamer of 7 subunits arranged in a ring. Interacts with the chaperonin GroEL.</text>
</comment>
<name>A0A929FDQ9_LEPEC</name>
<evidence type="ECO:0000256" key="1">
    <source>
        <dbReference type="ARBA" id="ARBA00006975"/>
    </source>
</evidence>
<evidence type="ECO:0000256" key="4">
    <source>
        <dbReference type="RuleBase" id="RU000535"/>
    </source>
</evidence>
<dbReference type="Pfam" id="PF00166">
    <property type="entry name" value="Cpn10"/>
    <property type="match status" value="1"/>
</dbReference>
<reference evidence="5" key="1">
    <citation type="submission" date="2020-10" db="EMBL/GenBank/DDBJ databases">
        <authorList>
            <person name="Castelo-Branco R."/>
            <person name="Eusebio N."/>
            <person name="Adriana R."/>
            <person name="Vieira A."/>
            <person name="Brugerolle De Fraissinette N."/>
            <person name="Rezende De Castro R."/>
            <person name="Schneider M.P."/>
            <person name="Vasconcelos V."/>
            <person name="Leao P.N."/>
        </authorList>
    </citation>
    <scope>NUCLEOTIDE SEQUENCE</scope>
    <source>
        <strain evidence="5">LEGE 11479</strain>
    </source>
</reference>
<keyword evidence="3" id="KW-0963">Cytoplasm</keyword>
<keyword evidence="2 3" id="KW-0143">Chaperone</keyword>
<comment type="function">
    <text evidence="3 4">Together with the chaperonin GroEL, plays an essential role in assisting protein folding. The GroEL-GroES system forms a nano-cage that allows encapsulation of the non-native substrate proteins and provides a physical environment optimized to promote and accelerate protein folding. GroES binds to the apical surface of the GroEL ring, thereby capping the opening of the GroEL channel.</text>
</comment>
<evidence type="ECO:0000256" key="3">
    <source>
        <dbReference type="HAMAP-Rule" id="MF_00580"/>
    </source>
</evidence>
<dbReference type="AlphaFoldDB" id="A0A929FDQ9"/>
<dbReference type="Proteomes" id="UP000615026">
    <property type="component" value="Unassembled WGS sequence"/>
</dbReference>
<gene>
    <name evidence="3 5" type="primary">groES</name>
    <name evidence="3" type="synonym">groS</name>
    <name evidence="5" type="ORF">IQ260_29820</name>
</gene>
<dbReference type="GO" id="GO:0046872">
    <property type="term" value="F:metal ion binding"/>
    <property type="evidence" value="ECO:0007669"/>
    <property type="project" value="TreeGrafter"/>
</dbReference>
<sequence>MATVSLQVVTVKPLGDRIFLKASAPEEKTQGGILLPDTAQEKPQIGEVIAVGPGNRNEQGEHQPVDVHVGDRVLYSKYSGTDIQMGHEDYVLVAEKDILATLA</sequence>
<dbReference type="InterPro" id="IPR011032">
    <property type="entry name" value="GroES-like_sf"/>
</dbReference>
<dbReference type="GO" id="GO:0005737">
    <property type="term" value="C:cytoplasm"/>
    <property type="evidence" value="ECO:0007669"/>
    <property type="project" value="UniProtKB-SubCell"/>
</dbReference>
<dbReference type="HAMAP" id="MF_00580">
    <property type="entry name" value="CH10"/>
    <property type="match status" value="1"/>
</dbReference>
<comment type="caution">
    <text evidence="5">The sequence shown here is derived from an EMBL/GenBank/DDBJ whole genome shotgun (WGS) entry which is preliminary data.</text>
</comment>
<dbReference type="SUPFAM" id="SSF50129">
    <property type="entry name" value="GroES-like"/>
    <property type="match status" value="1"/>
</dbReference>
<dbReference type="PANTHER" id="PTHR10772:SF58">
    <property type="entry name" value="CO-CHAPERONIN GROES"/>
    <property type="match status" value="1"/>
</dbReference>
<dbReference type="EMBL" id="JADEXP010000554">
    <property type="protein sequence ID" value="MBE9070838.1"/>
    <property type="molecule type" value="Genomic_DNA"/>
</dbReference>
<organism evidence="5 6">
    <name type="scientific">Leptolyngbya cf. ectocarpi LEGE 11479</name>
    <dbReference type="NCBI Taxonomy" id="1828722"/>
    <lineage>
        <taxon>Bacteria</taxon>
        <taxon>Bacillati</taxon>
        <taxon>Cyanobacteriota</taxon>
        <taxon>Cyanophyceae</taxon>
        <taxon>Leptolyngbyales</taxon>
        <taxon>Leptolyngbyaceae</taxon>
        <taxon>Leptolyngbya group</taxon>
        <taxon>Leptolyngbya</taxon>
    </lineage>
</organism>
<dbReference type="RefSeq" id="WP_193996673.1">
    <property type="nucleotide sequence ID" value="NZ_JADEXP010000554.1"/>
</dbReference>
<dbReference type="PANTHER" id="PTHR10772">
    <property type="entry name" value="10 KDA HEAT SHOCK PROTEIN"/>
    <property type="match status" value="1"/>
</dbReference>
<dbReference type="Gene3D" id="2.30.33.40">
    <property type="entry name" value="GroES chaperonin"/>
    <property type="match status" value="1"/>
</dbReference>
<dbReference type="PRINTS" id="PR00297">
    <property type="entry name" value="CHAPERONIN10"/>
</dbReference>
<dbReference type="GO" id="GO:0044183">
    <property type="term" value="F:protein folding chaperone"/>
    <property type="evidence" value="ECO:0007669"/>
    <property type="project" value="InterPro"/>
</dbReference>
<protein>
    <recommendedName>
        <fullName evidence="3">Co-chaperonin GroES</fullName>
    </recommendedName>
    <alternativeName>
        <fullName evidence="3">10 kDa chaperonin</fullName>
    </alternativeName>
    <alternativeName>
        <fullName evidence="3">Chaperonin-10</fullName>
        <shortName evidence="3">Cpn10</shortName>
    </alternativeName>
</protein>
<evidence type="ECO:0000313" key="5">
    <source>
        <dbReference type="EMBL" id="MBE9070838.1"/>
    </source>
</evidence>
<dbReference type="NCBIfam" id="NF001533">
    <property type="entry name" value="PRK00364.2-4"/>
    <property type="match status" value="1"/>
</dbReference>
<dbReference type="GO" id="GO:0005524">
    <property type="term" value="F:ATP binding"/>
    <property type="evidence" value="ECO:0007669"/>
    <property type="project" value="InterPro"/>
</dbReference>
<dbReference type="GO" id="GO:0051087">
    <property type="term" value="F:protein-folding chaperone binding"/>
    <property type="evidence" value="ECO:0007669"/>
    <property type="project" value="TreeGrafter"/>
</dbReference>
<keyword evidence="6" id="KW-1185">Reference proteome</keyword>
<comment type="similarity">
    <text evidence="1 3 4">Belongs to the GroES chaperonin family.</text>
</comment>
<evidence type="ECO:0000256" key="2">
    <source>
        <dbReference type="ARBA" id="ARBA00023186"/>
    </source>
</evidence>
<dbReference type="FunFam" id="2.30.33.40:FF:000001">
    <property type="entry name" value="10 kDa chaperonin"/>
    <property type="match status" value="1"/>
</dbReference>
<evidence type="ECO:0000313" key="6">
    <source>
        <dbReference type="Proteomes" id="UP000615026"/>
    </source>
</evidence>
<dbReference type="InterPro" id="IPR020818">
    <property type="entry name" value="Chaperonin_GroES"/>
</dbReference>
<dbReference type="SMART" id="SM00883">
    <property type="entry name" value="Cpn10"/>
    <property type="match status" value="1"/>
</dbReference>
<dbReference type="GO" id="GO:0051082">
    <property type="term" value="F:unfolded protein binding"/>
    <property type="evidence" value="ECO:0007669"/>
    <property type="project" value="TreeGrafter"/>
</dbReference>
<accession>A0A929FDQ9</accession>